<dbReference type="Proteomes" id="UP000187172">
    <property type="component" value="Unassembled WGS sequence"/>
</dbReference>
<dbReference type="EMBL" id="MRTP01000025">
    <property type="protein sequence ID" value="OMF44757.1"/>
    <property type="molecule type" value="Genomic_DNA"/>
</dbReference>
<dbReference type="RefSeq" id="WP_076176919.1">
    <property type="nucleotide sequence ID" value="NZ_MRTP01000025.1"/>
</dbReference>
<protein>
    <recommendedName>
        <fullName evidence="2">Cell shape-determining protein MreC</fullName>
    </recommendedName>
    <alternativeName>
        <fullName evidence="4">Cell shape protein MreC</fullName>
    </alternativeName>
</protein>
<evidence type="ECO:0000256" key="5">
    <source>
        <dbReference type="SAM" id="Coils"/>
    </source>
</evidence>
<comment type="similarity">
    <text evidence="1">Belongs to the MreC family.</text>
</comment>
<dbReference type="GO" id="GO:0008360">
    <property type="term" value="P:regulation of cell shape"/>
    <property type="evidence" value="ECO:0007669"/>
    <property type="project" value="UniProtKB-KW"/>
</dbReference>
<dbReference type="InterPro" id="IPR042175">
    <property type="entry name" value="Cell/Rod_MreC_2"/>
</dbReference>
<name>A0A1R1DYV6_9BACL</name>
<evidence type="ECO:0000313" key="8">
    <source>
        <dbReference type="EMBL" id="OMF44757.1"/>
    </source>
</evidence>
<dbReference type="STRING" id="297318.BK138_34525"/>
<keyword evidence="6" id="KW-0472">Membrane</keyword>
<evidence type="ECO:0000256" key="6">
    <source>
        <dbReference type="SAM" id="Phobius"/>
    </source>
</evidence>
<comment type="caution">
    <text evidence="8">The sequence shown here is derived from an EMBL/GenBank/DDBJ whole genome shotgun (WGS) entry which is preliminary data.</text>
</comment>
<sequence>MYIRNSTRKGIFTTSIVSGIIIIILGGVFFVFKDKIMSDYSLIKGIASTYKENKQLRKIYADQAILNISSSQLEFENEQLEKAKAAMEKLPQAYSYSVARILNKSASSLTIDLGEQDRIQKGSAILSLNRYFVGIITKTTKHTATVELINSQSFLEESGISVKVKGRSDSFGVLEYDFTQHRPAINFIPEENHSIAVNDVVETAGGDSSKYPQGLTIGKVAGIGVTSMGKTRQAVVTFPPFLIESEFFVFVVNK</sequence>
<evidence type="ECO:0000256" key="3">
    <source>
        <dbReference type="ARBA" id="ARBA00022960"/>
    </source>
</evidence>
<evidence type="ECO:0000256" key="4">
    <source>
        <dbReference type="ARBA" id="ARBA00032089"/>
    </source>
</evidence>
<reference evidence="8 9" key="1">
    <citation type="submission" date="2016-11" db="EMBL/GenBank/DDBJ databases">
        <title>Paenibacillus species isolates.</title>
        <authorList>
            <person name="Beno S.M."/>
        </authorList>
    </citation>
    <scope>NUCLEOTIDE SEQUENCE [LARGE SCALE GENOMIC DNA]</scope>
    <source>
        <strain evidence="8 9">FSL R5-0378</strain>
    </source>
</reference>
<dbReference type="InterPro" id="IPR055342">
    <property type="entry name" value="MreC_beta-barrel_core"/>
</dbReference>
<keyword evidence="6" id="KW-1133">Transmembrane helix</keyword>
<feature type="transmembrane region" description="Helical" evidence="6">
    <location>
        <begin position="12"/>
        <end position="32"/>
    </location>
</feature>
<evidence type="ECO:0000256" key="1">
    <source>
        <dbReference type="ARBA" id="ARBA00009369"/>
    </source>
</evidence>
<organism evidence="8 9">
    <name type="scientific">Paenibacillus rhizosphaerae</name>
    <dbReference type="NCBI Taxonomy" id="297318"/>
    <lineage>
        <taxon>Bacteria</taxon>
        <taxon>Bacillati</taxon>
        <taxon>Bacillota</taxon>
        <taxon>Bacilli</taxon>
        <taxon>Bacillales</taxon>
        <taxon>Paenibacillaceae</taxon>
        <taxon>Paenibacillus</taxon>
    </lineage>
</organism>
<feature type="domain" description="Rod shape-determining protein MreC beta-barrel core" evidence="7">
    <location>
        <begin position="102"/>
        <end position="237"/>
    </location>
</feature>
<keyword evidence="3" id="KW-0133">Cell shape</keyword>
<dbReference type="Gene3D" id="2.40.10.340">
    <property type="entry name" value="Rod shape-determining protein MreC, domain 1"/>
    <property type="match status" value="1"/>
</dbReference>
<dbReference type="InterPro" id="IPR007221">
    <property type="entry name" value="MreC"/>
</dbReference>
<keyword evidence="5" id="KW-0175">Coiled coil</keyword>
<dbReference type="GO" id="GO:0005886">
    <property type="term" value="C:plasma membrane"/>
    <property type="evidence" value="ECO:0007669"/>
    <property type="project" value="TreeGrafter"/>
</dbReference>
<dbReference type="AlphaFoldDB" id="A0A1R1DYV6"/>
<accession>A0A1R1DYV6</accession>
<feature type="coiled-coil region" evidence="5">
    <location>
        <begin position="66"/>
        <end position="93"/>
    </location>
</feature>
<dbReference type="PANTHER" id="PTHR34138:SF1">
    <property type="entry name" value="CELL SHAPE-DETERMINING PROTEIN MREC"/>
    <property type="match status" value="1"/>
</dbReference>
<dbReference type="PANTHER" id="PTHR34138">
    <property type="entry name" value="CELL SHAPE-DETERMINING PROTEIN MREC"/>
    <property type="match status" value="1"/>
</dbReference>
<gene>
    <name evidence="8" type="ORF">BK138_34525</name>
</gene>
<keyword evidence="9" id="KW-1185">Reference proteome</keyword>
<evidence type="ECO:0000256" key="2">
    <source>
        <dbReference type="ARBA" id="ARBA00013855"/>
    </source>
</evidence>
<dbReference type="InterPro" id="IPR042177">
    <property type="entry name" value="Cell/Rod_1"/>
</dbReference>
<proteinExistence type="inferred from homology"/>
<dbReference type="Gene3D" id="2.40.10.350">
    <property type="entry name" value="Rod shape-determining protein MreC, domain 2"/>
    <property type="match status" value="1"/>
</dbReference>
<dbReference type="Pfam" id="PF04085">
    <property type="entry name" value="MreC"/>
    <property type="match status" value="1"/>
</dbReference>
<keyword evidence="6" id="KW-0812">Transmembrane</keyword>
<evidence type="ECO:0000259" key="7">
    <source>
        <dbReference type="Pfam" id="PF04085"/>
    </source>
</evidence>
<evidence type="ECO:0000313" key="9">
    <source>
        <dbReference type="Proteomes" id="UP000187172"/>
    </source>
</evidence>